<dbReference type="EMBL" id="PXYT01000068">
    <property type="protein sequence ID" value="PSR24749.1"/>
    <property type="molecule type" value="Genomic_DNA"/>
</dbReference>
<evidence type="ECO:0000313" key="3">
    <source>
        <dbReference type="Proteomes" id="UP000242699"/>
    </source>
</evidence>
<organism evidence="2 3">
    <name type="scientific">Sulfobacillus benefaciens</name>
    <dbReference type="NCBI Taxonomy" id="453960"/>
    <lineage>
        <taxon>Bacteria</taxon>
        <taxon>Bacillati</taxon>
        <taxon>Bacillota</taxon>
        <taxon>Clostridia</taxon>
        <taxon>Eubacteriales</taxon>
        <taxon>Clostridiales Family XVII. Incertae Sedis</taxon>
        <taxon>Sulfobacillus</taxon>
    </lineage>
</organism>
<feature type="transmembrane region" description="Helical" evidence="1">
    <location>
        <begin position="211"/>
        <end position="230"/>
    </location>
</feature>
<feature type="transmembrane region" description="Helical" evidence="1">
    <location>
        <begin position="27"/>
        <end position="45"/>
    </location>
</feature>
<evidence type="ECO:0008006" key="4">
    <source>
        <dbReference type="Google" id="ProtNLM"/>
    </source>
</evidence>
<dbReference type="Pfam" id="PF09852">
    <property type="entry name" value="DUF2079"/>
    <property type="match status" value="1"/>
</dbReference>
<protein>
    <recommendedName>
        <fullName evidence="4">DUF2079 domain-containing protein</fullName>
    </recommendedName>
</protein>
<feature type="transmembrane region" description="Helical" evidence="1">
    <location>
        <begin position="90"/>
        <end position="117"/>
    </location>
</feature>
<dbReference type="AlphaFoldDB" id="A0A2T2WR87"/>
<evidence type="ECO:0000256" key="1">
    <source>
        <dbReference type="SAM" id="Phobius"/>
    </source>
</evidence>
<gene>
    <name evidence="2" type="ORF">C7B43_18250</name>
</gene>
<feature type="transmembrane region" description="Helical" evidence="1">
    <location>
        <begin position="278"/>
        <end position="298"/>
    </location>
</feature>
<name>A0A2T2WR87_9FIRM</name>
<reference evidence="2 3" key="1">
    <citation type="journal article" date="2014" name="BMC Genomics">
        <title>Comparison of environmental and isolate Sulfobacillus genomes reveals diverse carbon, sulfur, nitrogen, and hydrogen metabolisms.</title>
        <authorList>
            <person name="Justice N.B."/>
            <person name="Norman A."/>
            <person name="Brown C.T."/>
            <person name="Singh A."/>
            <person name="Thomas B.C."/>
            <person name="Banfield J.F."/>
        </authorList>
    </citation>
    <scope>NUCLEOTIDE SEQUENCE [LARGE SCALE GENOMIC DNA]</scope>
    <source>
        <strain evidence="2">AMDSBA1</strain>
    </source>
</reference>
<evidence type="ECO:0000313" key="2">
    <source>
        <dbReference type="EMBL" id="PSR24749.1"/>
    </source>
</evidence>
<keyword evidence="1" id="KW-0472">Membrane</keyword>
<accession>A0A2T2WR87</accession>
<dbReference type="Proteomes" id="UP000242699">
    <property type="component" value="Unassembled WGS sequence"/>
</dbReference>
<feature type="transmembrane region" description="Helical" evidence="1">
    <location>
        <begin position="310"/>
        <end position="331"/>
    </location>
</feature>
<dbReference type="InterPro" id="IPR018650">
    <property type="entry name" value="STSV1_Orf64"/>
</dbReference>
<feature type="transmembrane region" description="Helical" evidence="1">
    <location>
        <begin position="129"/>
        <end position="146"/>
    </location>
</feature>
<comment type="caution">
    <text evidence="2">The sequence shown here is derived from an EMBL/GenBank/DDBJ whole genome shotgun (WGS) entry which is preliminary data.</text>
</comment>
<feature type="transmembrane region" description="Helical" evidence="1">
    <location>
        <begin position="337"/>
        <end position="355"/>
    </location>
</feature>
<sequence length="467" mass="52172">MTESVWIRPQTEYRNEEYFGAGMWSRIFAYMALVVSAQILRWSLYVSHGFDLGFYQQALAAWVHNGFRAQSTYFHGGVLAHNGAWLMPVLAYPAAVFGTGFLFVVESLAVALGYIPIIKLAKMAKLPPSQAALLGTLYLLNPLLISGNLYDFHVSVLAAPLILWALLSVRESRLAAFMTALLLLTALGDHVALAAILLVLLVVMMKGIKPLALVSVVVVGIWLIVLQNYLKTPVMSWILPVTGQVSVHTSLRILLYGAWTVAPFVLTLLMFLKNRRFYLSPYWLLPLIGLATHVLSSSPAQTSPFDQNSTLLVPFLIWPVIDTAAHLGMSWPRRDHVVMKVALIGMIGIMVLDFYHSAWRVRPQNTQALTAALSHVSSRQWVYAQNNILPHLGMSAREIPLSRLNPQRIPKGAEIIWDTQFTDKTTPAWVYAYLNNRLHSHGVRIIFHKAGVLVFRLLSDHPHSSNP</sequence>
<feature type="transmembrane region" description="Helical" evidence="1">
    <location>
        <begin position="251"/>
        <end position="272"/>
    </location>
</feature>
<proteinExistence type="predicted"/>
<keyword evidence="1" id="KW-0812">Transmembrane</keyword>
<feature type="transmembrane region" description="Helical" evidence="1">
    <location>
        <begin position="181"/>
        <end position="205"/>
    </location>
</feature>
<keyword evidence="1" id="KW-1133">Transmembrane helix</keyword>